<evidence type="ECO:0000313" key="7">
    <source>
        <dbReference type="EMBL" id="KAJ8969246.1"/>
    </source>
</evidence>
<dbReference type="PANTHER" id="PTHR24264:SF65">
    <property type="entry name" value="SRCR DOMAIN-CONTAINING PROTEIN"/>
    <property type="match status" value="1"/>
</dbReference>
<keyword evidence="3" id="KW-0645">Protease</keyword>
<dbReference type="Gene3D" id="2.40.10.10">
    <property type="entry name" value="Trypsin-like serine proteases"/>
    <property type="match status" value="1"/>
</dbReference>
<dbReference type="AlphaFoldDB" id="A0AAV8ZUC2"/>
<keyword evidence="2" id="KW-0964">Secreted</keyword>
<evidence type="ECO:0000256" key="1">
    <source>
        <dbReference type="ARBA" id="ARBA00004613"/>
    </source>
</evidence>
<evidence type="ECO:0000256" key="4">
    <source>
        <dbReference type="ARBA" id="ARBA00022801"/>
    </source>
</evidence>
<comment type="subcellular location">
    <subcellularLocation>
        <location evidence="1">Secreted</location>
    </subcellularLocation>
</comment>
<keyword evidence="8" id="KW-1185">Reference proteome</keyword>
<dbReference type="GO" id="GO:0005615">
    <property type="term" value="C:extracellular space"/>
    <property type="evidence" value="ECO:0007669"/>
    <property type="project" value="TreeGrafter"/>
</dbReference>
<comment type="caution">
    <text evidence="7">The sequence shown here is derived from an EMBL/GenBank/DDBJ whole genome shotgun (WGS) entry which is preliminary data.</text>
</comment>
<dbReference type="PANTHER" id="PTHR24264">
    <property type="entry name" value="TRYPSIN-RELATED"/>
    <property type="match status" value="1"/>
</dbReference>
<dbReference type="EMBL" id="JANEYF010000561">
    <property type="protein sequence ID" value="KAJ8969246.1"/>
    <property type="molecule type" value="Genomic_DNA"/>
</dbReference>
<dbReference type="SUPFAM" id="SSF50494">
    <property type="entry name" value="Trypsin-like serine proteases"/>
    <property type="match status" value="1"/>
</dbReference>
<sequence>MENAYGRLLTSHMFCAGEKNMDSCQGDSGGPFVISGKLYGLVSFGEGCGKHNYPGVYTRISSFRSFIYGISGV</sequence>
<evidence type="ECO:0000256" key="3">
    <source>
        <dbReference type="ARBA" id="ARBA00022670"/>
    </source>
</evidence>
<gene>
    <name evidence="7" type="ORF">NQ314_001854</name>
</gene>
<dbReference type="PROSITE" id="PS50240">
    <property type="entry name" value="TRYPSIN_DOM"/>
    <property type="match status" value="1"/>
</dbReference>
<accession>A0AAV8ZUC2</accession>
<dbReference type="GO" id="GO:0004252">
    <property type="term" value="F:serine-type endopeptidase activity"/>
    <property type="evidence" value="ECO:0007669"/>
    <property type="project" value="InterPro"/>
</dbReference>
<dbReference type="InterPro" id="IPR009003">
    <property type="entry name" value="Peptidase_S1_PA"/>
</dbReference>
<proteinExistence type="predicted"/>
<evidence type="ECO:0000313" key="8">
    <source>
        <dbReference type="Proteomes" id="UP001162156"/>
    </source>
</evidence>
<feature type="domain" description="Peptidase S1" evidence="6">
    <location>
        <begin position="1"/>
        <end position="72"/>
    </location>
</feature>
<name>A0AAV8ZUC2_9CUCU</name>
<evidence type="ECO:0000256" key="5">
    <source>
        <dbReference type="ARBA" id="ARBA00022825"/>
    </source>
</evidence>
<organism evidence="7 8">
    <name type="scientific">Rhamnusium bicolor</name>
    <dbReference type="NCBI Taxonomy" id="1586634"/>
    <lineage>
        <taxon>Eukaryota</taxon>
        <taxon>Metazoa</taxon>
        <taxon>Ecdysozoa</taxon>
        <taxon>Arthropoda</taxon>
        <taxon>Hexapoda</taxon>
        <taxon>Insecta</taxon>
        <taxon>Pterygota</taxon>
        <taxon>Neoptera</taxon>
        <taxon>Endopterygota</taxon>
        <taxon>Coleoptera</taxon>
        <taxon>Polyphaga</taxon>
        <taxon>Cucujiformia</taxon>
        <taxon>Chrysomeloidea</taxon>
        <taxon>Cerambycidae</taxon>
        <taxon>Lepturinae</taxon>
        <taxon>Rhagiini</taxon>
        <taxon>Rhamnusium</taxon>
    </lineage>
</organism>
<dbReference type="InterPro" id="IPR043504">
    <property type="entry name" value="Peptidase_S1_PA_chymotrypsin"/>
</dbReference>
<evidence type="ECO:0000259" key="6">
    <source>
        <dbReference type="PROSITE" id="PS50240"/>
    </source>
</evidence>
<protein>
    <recommendedName>
        <fullName evidence="6">Peptidase S1 domain-containing protein</fullName>
    </recommendedName>
</protein>
<dbReference type="InterPro" id="IPR033116">
    <property type="entry name" value="TRYPSIN_SER"/>
</dbReference>
<keyword evidence="5" id="KW-0720">Serine protease</keyword>
<dbReference type="InterPro" id="IPR050127">
    <property type="entry name" value="Serine_Proteases_S1"/>
</dbReference>
<keyword evidence="4" id="KW-0378">Hydrolase</keyword>
<dbReference type="GO" id="GO:0006508">
    <property type="term" value="P:proteolysis"/>
    <property type="evidence" value="ECO:0007669"/>
    <property type="project" value="UniProtKB-KW"/>
</dbReference>
<reference evidence="7" key="1">
    <citation type="journal article" date="2023" name="Insect Mol. Biol.">
        <title>Genome sequencing provides insights into the evolution of gene families encoding plant cell wall-degrading enzymes in longhorned beetles.</title>
        <authorList>
            <person name="Shin N.R."/>
            <person name="Okamura Y."/>
            <person name="Kirsch R."/>
            <person name="Pauchet Y."/>
        </authorList>
    </citation>
    <scope>NUCLEOTIDE SEQUENCE</scope>
    <source>
        <strain evidence="7">RBIC_L_NR</strain>
    </source>
</reference>
<evidence type="ECO:0000256" key="2">
    <source>
        <dbReference type="ARBA" id="ARBA00022525"/>
    </source>
</evidence>
<dbReference type="PROSITE" id="PS00135">
    <property type="entry name" value="TRYPSIN_SER"/>
    <property type="match status" value="1"/>
</dbReference>
<dbReference type="Proteomes" id="UP001162156">
    <property type="component" value="Unassembled WGS sequence"/>
</dbReference>
<dbReference type="Pfam" id="PF00089">
    <property type="entry name" value="Trypsin"/>
    <property type="match status" value="1"/>
</dbReference>
<dbReference type="InterPro" id="IPR001254">
    <property type="entry name" value="Trypsin_dom"/>
</dbReference>